<dbReference type="InterPro" id="IPR013656">
    <property type="entry name" value="PAS_4"/>
</dbReference>
<accession>A0AB39Q972</accession>
<dbReference type="InterPro" id="IPR000014">
    <property type="entry name" value="PAS"/>
</dbReference>
<evidence type="ECO:0000313" key="2">
    <source>
        <dbReference type="EMBL" id="XDQ39795.1"/>
    </source>
</evidence>
<dbReference type="NCBIfam" id="TIGR00229">
    <property type="entry name" value="sensory_box"/>
    <property type="match status" value="1"/>
</dbReference>
<dbReference type="RefSeq" id="WP_369174507.1">
    <property type="nucleotide sequence ID" value="NZ_CP163439.1"/>
</dbReference>
<dbReference type="InterPro" id="IPR000792">
    <property type="entry name" value="Tscrpt_reg_LuxR_C"/>
</dbReference>
<dbReference type="PROSITE" id="PS50112">
    <property type="entry name" value="PAS"/>
    <property type="match status" value="1"/>
</dbReference>
<dbReference type="SUPFAM" id="SSF55785">
    <property type="entry name" value="PYP-like sensor domain (PAS domain)"/>
    <property type="match status" value="1"/>
</dbReference>
<reference evidence="2" key="1">
    <citation type="submission" date="2024-07" db="EMBL/GenBank/DDBJ databases">
        <authorList>
            <person name="Yu S.T."/>
        </authorList>
    </citation>
    <scope>NUCLEOTIDE SEQUENCE</scope>
    <source>
        <strain evidence="2">R28</strain>
    </source>
</reference>
<dbReference type="CDD" id="cd00130">
    <property type="entry name" value="PAS"/>
    <property type="match status" value="1"/>
</dbReference>
<dbReference type="InterPro" id="IPR016032">
    <property type="entry name" value="Sig_transdc_resp-reg_C-effctor"/>
</dbReference>
<gene>
    <name evidence="2" type="ORF">AB5J49_44185</name>
</gene>
<dbReference type="Gene3D" id="3.30.450.20">
    <property type="entry name" value="PAS domain"/>
    <property type="match status" value="1"/>
</dbReference>
<dbReference type="Gene3D" id="1.10.10.10">
    <property type="entry name" value="Winged helix-like DNA-binding domain superfamily/Winged helix DNA-binding domain"/>
    <property type="match status" value="1"/>
</dbReference>
<proteinExistence type="predicted"/>
<dbReference type="AlphaFoldDB" id="A0AB39Q972"/>
<name>A0AB39Q972_9ACTN</name>
<dbReference type="EMBL" id="CP163439">
    <property type="protein sequence ID" value="XDQ39795.1"/>
    <property type="molecule type" value="Genomic_DNA"/>
</dbReference>
<dbReference type="InterPro" id="IPR036388">
    <property type="entry name" value="WH-like_DNA-bd_sf"/>
</dbReference>
<dbReference type="Pfam" id="PF00196">
    <property type="entry name" value="GerE"/>
    <property type="match status" value="1"/>
</dbReference>
<dbReference type="SMART" id="SM00091">
    <property type="entry name" value="PAS"/>
    <property type="match status" value="1"/>
</dbReference>
<evidence type="ECO:0000259" key="1">
    <source>
        <dbReference type="PROSITE" id="PS50112"/>
    </source>
</evidence>
<dbReference type="SMART" id="SM00421">
    <property type="entry name" value="HTH_LUXR"/>
    <property type="match status" value="1"/>
</dbReference>
<protein>
    <submittedName>
        <fullName evidence="2">PAS domain-containing protein</fullName>
    </submittedName>
</protein>
<feature type="domain" description="PAS" evidence="1">
    <location>
        <begin position="1"/>
        <end position="70"/>
    </location>
</feature>
<dbReference type="GO" id="GO:0006355">
    <property type="term" value="P:regulation of DNA-templated transcription"/>
    <property type="evidence" value="ECO:0007669"/>
    <property type="project" value="InterPro"/>
</dbReference>
<dbReference type="Pfam" id="PF08448">
    <property type="entry name" value="PAS_4"/>
    <property type="match status" value="1"/>
</dbReference>
<dbReference type="GO" id="GO:0003677">
    <property type="term" value="F:DNA binding"/>
    <property type="evidence" value="ECO:0007669"/>
    <property type="project" value="InterPro"/>
</dbReference>
<dbReference type="InterPro" id="IPR035965">
    <property type="entry name" value="PAS-like_dom_sf"/>
</dbReference>
<dbReference type="SUPFAM" id="SSF46894">
    <property type="entry name" value="C-terminal effector domain of the bipartite response regulators"/>
    <property type="match status" value="1"/>
</dbReference>
<organism evidence="2">
    <name type="scientific">Streptomyces sp. R28</name>
    <dbReference type="NCBI Taxonomy" id="3238628"/>
    <lineage>
        <taxon>Bacteria</taxon>
        <taxon>Bacillati</taxon>
        <taxon>Actinomycetota</taxon>
        <taxon>Actinomycetes</taxon>
        <taxon>Kitasatosporales</taxon>
        <taxon>Streptomycetaceae</taxon>
        <taxon>Streptomyces</taxon>
    </lineage>
</organism>
<sequence>MDVFRTLLDRSGLLLASLDPQMCVVEANEEFVDQFGCDRETLVGSSFYDLLHPGVHAPMRKQFQRLLDGRRERFVEHLAGIGPRQAVFTGDITGIAVHAACGELVGFVVVVNPEEAVQVNAVVVDRTRILSEIHARILEGIASGESTICLASRLFLSRQGVEYHVGTMLKKLKAPNRAALVSRAYSLGVLSVGKWPPKVSPDYVK</sequence>